<evidence type="ECO:0000256" key="6">
    <source>
        <dbReference type="RuleBase" id="RU365038"/>
    </source>
</evidence>
<comment type="catalytic activity">
    <reaction evidence="6">
        <text>S-ubiquitinyl-[E2 ubiquitin-conjugating enzyme]-L-cysteine + [acceptor protein]-L-lysine = [E2 ubiquitin-conjugating enzyme]-L-cysteine + N(6)-ubiquitinyl-[acceptor protein]-L-lysine.</text>
        <dbReference type="EC" id="2.3.2.27"/>
    </reaction>
</comment>
<reference evidence="7 8" key="1">
    <citation type="journal article" date="2021" name="Plant Biotechnol. J.">
        <title>Multi-omics assisted identification of the key and species-specific regulatory components of drought-tolerant mechanisms in Gossypium stocksii.</title>
        <authorList>
            <person name="Yu D."/>
            <person name="Ke L."/>
            <person name="Zhang D."/>
            <person name="Wu Y."/>
            <person name="Sun Y."/>
            <person name="Mei J."/>
            <person name="Sun J."/>
            <person name="Sun Y."/>
        </authorList>
    </citation>
    <scope>NUCLEOTIDE SEQUENCE [LARGE SCALE GENOMIC DNA]</scope>
    <source>
        <strain evidence="8">cv. E1</strain>
        <tissue evidence="7">Leaf</tissue>
    </source>
</reference>
<evidence type="ECO:0000256" key="1">
    <source>
        <dbReference type="ARBA" id="ARBA00004123"/>
    </source>
</evidence>
<comment type="subcellular location">
    <subcellularLocation>
        <location evidence="1 6">Nucleus</location>
    </subcellularLocation>
</comment>
<dbReference type="AlphaFoldDB" id="A0A9D3ZY16"/>
<evidence type="ECO:0000313" key="7">
    <source>
        <dbReference type="EMBL" id="KAH1073471.1"/>
    </source>
</evidence>
<evidence type="ECO:0000313" key="8">
    <source>
        <dbReference type="Proteomes" id="UP000828251"/>
    </source>
</evidence>
<evidence type="ECO:0000256" key="5">
    <source>
        <dbReference type="ARBA" id="ARBA00023242"/>
    </source>
</evidence>
<name>A0A9D3ZY16_9ROSI</name>
<dbReference type="GO" id="GO:0005634">
    <property type="term" value="C:nucleus"/>
    <property type="evidence" value="ECO:0007669"/>
    <property type="project" value="UniProtKB-SubCell"/>
</dbReference>
<comment type="caution">
    <text evidence="7">The sequence shown here is derived from an EMBL/GenBank/DDBJ whole genome shotgun (WGS) entry which is preliminary data.</text>
</comment>
<sequence>MESTLQSREKARLQLKALACQQGKQSRLPFKISTWRAIEKLQAMVQGAHVQILKSCLNEQNLELLVKKANEAKVISQQRLVATKAEIADLRQKLEASKRNMLFDTFEVKNKEKEAYLAELESIGQAYDHM</sequence>
<keyword evidence="5 6" id="KW-0539">Nucleus</keyword>
<keyword evidence="4 6" id="KW-0862">Zinc</keyword>
<gene>
    <name evidence="7" type="ORF">J1N35_025799</name>
</gene>
<dbReference type="OrthoDB" id="983945at2759"/>
<dbReference type="GO" id="GO:0033503">
    <property type="term" value="C:HULC complex"/>
    <property type="evidence" value="ECO:0007669"/>
    <property type="project" value="TreeGrafter"/>
</dbReference>
<keyword evidence="6" id="KW-0156">Chromatin regulator</keyword>
<dbReference type="GO" id="GO:0006325">
    <property type="term" value="P:chromatin organization"/>
    <property type="evidence" value="ECO:0007669"/>
    <property type="project" value="UniProtKB-KW"/>
</dbReference>
<dbReference type="GO" id="GO:0016567">
    <property type="term" value="P:protein ubiquitination"/>
    <property type="evidence" value="ECO:0007669"/>
    <property type="project" value="UniProtKB-UniRule"/>
</dbReference>
<keyword evidence="6" id="KW-0808">Transferase</keyword>
<keyword evidence="6" id="KW-0833">Ubl conjugation pathway</keyword>
<dbReference type="EC" id="2.3.2.27" evidence="6"/>
<keyword evidence="2 6" id="KW-0479">Metal-binding</keyword>
<dbReference type="InterPro" id="IPR013956">
    <property type="entry name" value="E3_ubiquit_lig_Bre1"/>
</dbReference>
<dbReference type="GO" id="GO:0008270">
    <property type="term" value="F:zinc ion binding"/>
    <property type="evidence" value="ECO:0007669"/>
    <property type="project" value="UniProtKB-KW"/>
</dbReference>
<dbReference type="PANTHER" id="PTHR23163">
    <property type="entry name" value="RING FINGER PROTEIN-RELATED"/>
    <property type="match status" value="1"/>
</dbReference>
<evidence type="ECO:0000256" key="2">
    <source>
        <dbReference type="ARBA" id="ARBA00022723"/>
    </source>
</evidence>
<proteinExistence type="inferred from homology"/>
<evidence type="ECO:0000256" key="3">
    <source>
        <dbReference type="ARBA" id="ARBA00022771"/>
    </source>
</evidence>
<dbReference type="EMBL" id="JAIQCV010000008">
    <property type="protein sequence ID" value="KAH1073471.1"/>
    <property type="molecule type" value="Genomic_DNA"/>
</dbReference>
<comment type="similarity">
    <text evidence="6">Belongs to the BRE1 family.</text>
</comment>
<keyword evidence="3 6" id="KW-0863">Zinc-finger</keyword>
<comment type="pathway">
    <text evidence="6">Protein modification; protein ubiquitination.</text>
</comment>
<accession>A0A9D3ZY16</accession>
<protein>
    <recommendedName>
        <fullName evidence="6">E3 ubiquitin protein ligase</fullName>
        <ecNumber evidence="6">2.3.2.27</ecNumber>
    </recommendedName>
</protein>
<keyword evidence="6" id="KW-0175">Coiled coil</keyword>
<dbReference type="PANTHER" id="PTHR23163:SF0">
    <property type="entry name" value="E3 UBIQUITIN-PROTEIN LIGASE BRE1"/>
    <property type="match status" value="1"/>
</dbReference>
<keyword evidence="8" id="KW-1185">Reference proteome</keyword>
<evidence type="ECO:0000256" key="4">
    <source>
        <dbReference type="ARBA" id="ARBA00022833"/>
    </source>
</evidence>
<organism evidence="7 8">
    <name type="scientific">Gossypium stocksii</name>
    <dbReference type="NCBI Taxonomy" id="47602"/>
    <lineage>
        <taxon>Eukaryota</taxon>
        <taxon>Viridiplantae</taxon>
        <taxon>Streptophyta</taxon>
        <taxon>Embryophyta</taxon>
        <taxon>Tracheophyta</taxon>
        <taxon>Spermatophyta</taxon>
        <taxon>Magnoliopsida</taxon>
        <taxon>eudicotyledons</taxon>
        <taxon>Gunneridae</taxon>
        <taxon>Pentapetalae</taxon>
        <taxon>rosids</taxon>
        <taxon>malvids</taxon>
        <taxon>Malvales</taxon>
        <taxon>Malvaceae</taxon>
        <taxon>Malvoideae</taxon>
        <taxon>Gossypium</taxon>
    </lineage>
</organism>
<dbReference type="GO" id="GO:0061630">
    <property type="term" value="F:ubiquitin protein ligase activity"/>
    <property type="evidence" value="ECO:0007669"/>
    <property type="project" value="UniProtKB-EC"/>
</dbReference>
<dbReference type="Proteomes" id="UP000828251">
    <property type="component" value="Unassembled WGS sequence"/>
</dbReference>